<keyword evidence="4" id="KW-1185">Reference proteome</keyword>
<feature type="region of interest" description="Disordered" evidence="1">
    <location>
        <begin position="64"/>
        <end position="91"/>
    </location>
</feature>
<dbReference type="RefSeq" id="WP_392825768.1">
    <property type="nucleotide sequence ID" value="NZ_JBICYV010000034.1"/>
</dbReference>
<dbReference type="PANTHER" id="PTHR47691">
    <property type="entry name" value="REGULATOR-RELATED"/>
    <property type="match status" value="1"/>
</dbReference>
<dbReference type="PRINTS" id="PR00364">
    <property type="entry name" value="DISEASERSIST"/>
</dbReference>
<dbReference type="InterPro" id="IPR049945">
    <property type="entry name" value="AAA_22"/>
</dbReference>
<proteinExistence type="predicted"/>
<dbReference type="InterPro" id="IPR019734">
    <property type="entry name" value="TPR_rpt"/>
</dbReference>
<keyword evidence="3" id="KW-0547">Nucleotide-binding</keyword>
<evidence type="ECO:0000313" key="3">
    <source>
        <dbReference type="EMBL" id="MFG3016722.1"/>
    </source>
</evidence>
<dbReference type="Pfam" id="PF13401">
    <property type="entry name" value="AAA_22"/>
    <property type="match status" value="1"/>
</dbReference>
<dbReference type="Pfam" id="PF13424">
    <property type="entry name" value="TPR_12"/>
    <property type="match status" value="2"/>
</dbReference>
<dbReference type="Gene3D" id="3.40.50.300">
    <property type="entry name" value="P-loop containing nucleotide triphosphate hydrolases"/>
    <property type="match status" value="1"/>
</dbReference>
<dbReference type="InterPro" id="IPR027417">
    <property type="entry name" value="P-loop_NTPase"/>
</dbReference>
<comment type="caution">
    <text evidence="3">The sequence shown here is derived from an EMBL/GenBank/DDBJ whole genome shotgun (WGS) entry which is preliminary data.</text>
</comment>
<feature type="region of interest" description="Disordered" evidence="1">
    <location>
        <begin position="766"/>
        <end position="785"/>
    </location>
</feature>
<evidence type="ECO:0000256" key="1">
    <source>
        <dbReference type="SAM" id="MobiDB-lite"/>
    </source>
</evidence>
<dbReference type="SUPFAM" id="SSF48452">
    <property type="entry name" value="TPR-like"/>
    <property type="match status" value="2"/>
</dbReference>
<dbReference type="Proteomes" id="UP001604267">
    <property type="component" value="Unassembled WGS sequence"/>
</dbReference>
<keyword evidence="3" id="KW-0067">ATP-binding</keyword>
<dbReference type="PANTHER" id="PTHR47691:SF3">
    <property type="entry name" value="HTH-TYPE TRANSCRIPTIONAL REGULATOR RV0890C-RELATED"/>
    <property type="match status" value="1"/>
</dbReference>
<sequence length="785" mass="84554">MSGDTYGGDRIGFHNGTFWGEAIGKKVEHHHHYGPMPQVEDALPPVAAEFTGRDDELGSLLATLAPDDTTGDTDAPADDAGRPPALPVTPAPATPVLVTAVAGLGGVGKTALAVRAAHTARERGWFPGGALFVDCHGYDETPAGPEQLLEALLRALGVAAAHVPSTLDERAGLYRSVLAERARTSGRVLIVVDNASHPAQVRPLLPGHTAHRVLVTSRDTMPQLGAHQLHLDILRPEVARDVLRTALRTAAPADPRVQDEPDAAGRLCALCGHLPLALQIAAALLISDPGKPVAELVAELAGSATVLDHLDDGERGVRAAFDLSYRRLGPGPARLFRLLALAPGPETSDEALTVLSGADGVPRRELNVLIRAHLVAPGSVRGCWTLHDLVRAYALDQVSREEELRIEGTRARTRLLAHYRRRAEAADRSLRSRSGPAPASGFGGPQDALRWLDRERTGLISAALWAADPVHARDGLGLALSLYGYLHWRRYFDDAVSVYRCAVRAALALRDDLGAGRAWNALGLALRSNRRIEESVAAHSRAVEIHRERGDRLQEGKSWDMLGVSLTEARRFDESVAAHERARELVRAVADGRLVEASSWNNSGRALFKMGRFDESVVALTRACEMFRSIGDRSREATATNNLGRAFRETGRLEEALAAHTTARAVFQELGARERHATAWNDFGVALSALGRFDEAVDAHLLAVREYEDLADRHRQAIAANDLGVTLRRAGRHDEAVDAHRQALRLFGELADHYGEGETLKLLTAAGHGEEGPLGGGPPAEGENR</sequence>
<protein>
    <submittedName>
        <fullName evidence="3">ATP-binding protein</fullName>
    </submittedName>
</protein>
<feature type="domain" description="ORC1/DEAH AAA+ ATPase" evidence="2">
    <location>
        <begin position="99"/>
        <end position="197"/>
    </location>
</feature>
<organism evidence="3 4">
    <name type="scientific">Streptomyces cinerochromogenes</name>
    <dbReference type="NCBI Taxonomy" id="66422"/>
    <lineage>
        <taxon>Bacteria</taxon>
        <taxon>Bacillati</taxon>
        <taxon>Actinomycetota</taxon>
        <taxon>Actinomycetes</taxon>
        <taxon>Kitasatosporales</taxon>
        <taxon>Streptomycetaceae</taxon>
        <taxon>Streptomyces</taxon>
    </lineage>
</organism>
<evidence type="ECO:0000313" key="4">
    <source>
        <dbReference type="Proteomes" id="UP001604267"/>
    </source>
</evidence>
<accession>A0ABW7BLE3</accession>
<dbReference type="InterPro" id="IPR011990">
    <property type="entry name" value="TPR-like_helical_dom_sf"/>
</dbReference>
<dbReference type="SMART" id="SM00028">
    <property type="entry name" value="TPR"/>
    <property type="match status" value="6"/>
</dbReference>
<name>A0ABW7BLE3_9ACTN</name>
<evidence type="ECO:0000259" key="2">
    <source>
        <dbReference type="Pfam" id="PF13401"/>
    </source>
</evidence>
<gene>
    <name evidence="3" type="ORF">ACGFZB_40980</name>
</gene>
<dbReference type="Gene3D" id="1.25.40.10">
    <property type="entry name" value="Tetratricopeptide repeat domain"/>
    <property type="match status" value="1"/>
</dbReference>
<dbReference type="SUPFAM" id="SSF52540">
    <property type="entry name" value="P-loop containing nucleoside triphosphate hydrolases"/>
    <property type="match status" value="1"/>
</dbReference>
<dbReference type="EMBL" id="JBICYV010000034">
    <property type="protein sequence ID" value="MFG3016722.1"/>
    <property type="molecule type" value="Genomic_DNA"/>
</dbReference>
<dbReference type="GO" id="GO:0005524">
    <property type="term" value="F:ATP binding"/>
    <property type="evidence" value="ECO:0007669"/>
    <property type="project" value="UniProtKB-KW"/>
</dbReference>
<reference evidence="3 4" key="1">
    <citation type="submission" date="2024-10" db="EMBL/GenBank/DDBJ databases">
        <title>The Natural Products Discovery Center: Release of the First 8490 Sequenced Strains for Exploring Actinobacteria Biosynthetic Diversity.</title>
        <authorList>
            <person name="Kalkreuter E."/>
            <person name="Kautsar S.A."/>
            <person name="Yang D."/>
            <person name="Bader C.D."/>
            <person name="Teijaro C.N."/>
            <person name="Fluegel L."/>
            <person name="Davis C.M."/>
            <person name="Simpson J.R."/>
            <person name="Lauterbach L."/>
            <person name="Steele A.D."/>
            <person name="Gui C."/>
            <person name="Meng S."/>
            <person name="Li G."/>
            <person name="Viehrig K."/>
            <person name="Ye F."/>
            <person name="Su P."/>
            <person name="Kiefer A.F."/>
            <person name="Nichols A."/>
            <person name="Cepeda A.J."/>
            <person name="Yan W."/>
            <person name="Fan B."/>
            <person name="Jiang Y."/>
            <person name="Adhikari A."/>
            <person name="Zheng C.-J."/>
            <person name="Schuster L."/>
            <person name="Cowan T.M."/>
            <person name="Smanski M.J."/>
            <person name="Chevrette M.G."/>
            <person name="De Carvalho L.P.S."/>
            <person name="Shen B."/>
        </authorList>
    </citation>
    <scope>NUCLEOTIDE SEQUENCE [LARGE SCALE GENOMIC DNA]</scope>
    <source>
        <strain evidence="3 4">NPDC048320</strain>
    </source>
</reference>